<evidence type="ECO:0000256" key="2">
    <source>
        <dbReference type="ARBA" id="ARBA00022443"/>
    </source>
</evidence>
<evidence type="ECO:0000313" key="15">
    <source>
        <dbReference type="Proteomes" id="UP000594260"/>
    </source>
</evidence>
<dbReference type="OMA" id="PECKPEQ"/>
<dbReference type="InterPro" id="IPR000719">
    <property type="entry name" value="Prot_kinase_dom"/>
</dbReference>
<dbReference type="GO" id="GO:0004674">
    <property type="term" value="F:protein serine/threonine kinase activity"/>
    <property type="evidence" value="ECO:0007669"/>
    <property type="project" value="UniProtKB-EC"/>
</dbReference>
<dbReference type="EnsemblMetazoa" id="XM_022811291">
    <property type="protein sequence ID" value="XP_022667026"/>
    <property type="gene ID" value="LOC111252808"/>
</dbReference>
<evidence type="ECO:0000313" key="14">
    <source>
        <dbReference type="EnsemblMetazoa" id="XP_022667026"/>
    </source>
</evidence>
<dbReference type="PROSITE" id="PS00109">
    <property type="entry name" value="PROTEIN_KINASE_TYR"/>
    <property type="match status" value="1"/>
</dbReference>
<dbReference type="AlphaFoldDB" id="A0A7M7KHL9"/>
<dbReference type="Proteomes" id="UP000594260">
    <property type="component" value="Unplaced"/>
</dbReference>
<dbReference type="InterPro" id="IPR036028">
    <property type="entry name" value="SH3-like_dom_sf"/>
</dbReference>
<dbReference type="InterPro" id="IPR011009">
    <property type="entry name" value="Kinase-like_dom_sf"/>
</dbReference>
<dbReference type="KEGG" id="vde:111252808"/>
<dbReference type="CTD" id="36442"/>
<name>A0A7M7KHL9_VARDE</name>
<keyword evidence="6 10" id="KW-0067">ATP-binding</keyword>
<dbReference type="InterPro" id="IPR001245">
    <property type="entry name" value="Ser-Thr/Tyr_kinase_cat_dom"/>
</dbReference>
<comment type="catalytic activity">
    <reaction evidence="8">
        <text>L-threonyl-[protein] + ATP = O-phospho-L-threonyl-[protein] + ADP + H(+)</text>
        <dbReference type="Rhea" id="RHEA:46608"/>
        <dbReference type="Rhea" id="RHEA-COMP:11060"/>
        <dbReference type="Rhea" id="RHEA-COMP:11605"/>
        <dbReference type="ChEBI" id="CHEBI:15378"/>
        <dbReference type="ChEBI" id="CHEBI:30013"/>
        <dbReference type="ChEBI" id="CHEBI:30616"/>
        <dbReference type="ChEBI" id="CHEBI:61977"/>
        <dbReference type="ChEBI" id="CHEBI:456216"/>
        <dbReference type="EC" id="2.7.11.1"/>
    </reaction>
</comment>
<dbReference type="Pfam" id="PF07714">
    <property type="entry name" value="PK_Tyr_Ser-Thr"/>
    <property type="match status" value="1"/>
</dbReference>
<dbReference type="PANTHER" id="PTHR24418">
    <property type="entry name" value="TYROSINE-PROTEIN KINASE"/>
    <property type="match status" value="1"/>
</dbReference>
<dbReference type="Gene3D" id="1.10.510.10">
    <property type="entry name" value="Transferase(Phosphotransferase) domain 1"/>
    <property type="match status" value="1"/>
</dbReference>
<dbReference type="PROSITE" id="PS50011">
    <property type="entry name" value="PROTEIN_KINASE_DOM"/>
    <property type="match status" value="1"/>
</dbReference>
<dbReference type="InterPro" id="IPR008266">
    <property type="entry name" value="Tyr_kinase_AS"/>
</dbReference>
<dbReference type="InterPro" id="IPR050198">
    <property type="entry name" value="Non-receptor_tyrosine_kinases"/>
</dbReference>
<dbReference type="InParanoid" id="A0A7M7KHL9"/>
<evidence type="ECO:0000259" key="12">
    <source>
        <dbReference type="PROSITE" id="PS50002"/>
    </source>
</evidence>
<dbReference type="InterPro" id="IPR020635">
    <property type="entry name" value="Tyr_kinase_cat_dom"/>
</dbReference>
<dbReference type="SUPFAM" id="SSF56112">
    <property type="entry name" value="Protein kinase-like (PK-like)"/>
    <property type="match status" value="1"/>
</dbReference>
<protein>
    <recommendedName>
        <fullName evidence="1">non-specific protein-tyrosine kinase</fullName>
        <ecNumber evidence="1">2.7.10.2</ecNumber>
    </recommendedName>
</protein>
<keyword evidence="2 9" id="KW-0728">SH3 domain</keyword>
<dbReference type="PROSITE" id="PS50002">
    <property type="entry name" value="SH3"/>
    <property type="match status" value="1"/>
</dbReference>
<evidence type="ECO:0000256" key="4">
    <source>
        <dbReference type="ARBA" id="ARBA00022741"/>
    </source>
</evidence>
<feature type="compositionally biased region" description="Polar residues" evidence="11">
    <location>
        <begin position="826"/>
        <end position="836"/>
    </location>
</feature>
<dbReference type="GO" id="GO:0004715">
    <property type="term" value="F:non-membrane spanning protein tyrosine kinase activity"/>
    <property type="evidence" value="ECO:0007669"/>
    <property type="project" value="UniProtKB-EC"/>
</dbReference>
<keyword evidence="5" id="KW-0418">Kinase</keyword>
<dbReference type="GO" id="GO:0002009">
    <property type="term" value="P:morphogenesis of an epithelium"/>
    <property type="evidence" value="ECO:0007669"/>
    <property type="project" value="UniProtKB-ARBA"/>
</dbReference>
<dbReference type="GO" id="GO:0005524">
    <property type="term" value="F:ATP binding"/>
    <property type="evidence" value="ECO:0007669"/>
    <property type="project" value="UniProtKB-UniRule"/>
</dbReference>
<keyword evidence="15" id="KW-1185">Reference proteome</keyword>
<evidence type="ECO:0000256" key="7">
    <source>
        <dbReference type="ARBA" id="ARBA00023137"/>
    </source>
</evidence>
<organism evidence="14 15">
    <name type="scientific">Varroa destructor</name>
    <name type="common">Honeybee mite</name>
    <dbReference type="NCBI Taxonomy" id="109461"/>
    <lineage>
        <taxon>Eukaryota</taxon>
        <taxon>Metazoa</taxon>
        <taxon>Ecdysozoa</taxon>
        <taxon>Arthropoda</taxon>
        <taxon>Chelicerata</taxon>
        <taxon>Arachnida</taxon>
        <taxon>Acari</taxon>
        <taxon>Parasitiformes</taxon>
        <taxon>Mesostigmata</taxon>
        <taxon>Gamasina</taxon>
        <taxon>Dermanyssoidea</taxon>
        <taxon>Varroidae</taxon>
        <taxon>Varroa</taxon>
    </lineage>
</organism>
<dbReference type="InterPro" id="IPR055175">
    <property type="entry name" value="ACK/TNK-like_SAM"/>
</dbReference>
<reference evidence="14" key="1">
    <citation type="submission" date="2021-01" db="UniProtKB">
        <authorList>
            <consortium name="EnsemblMetazoa"/>
        </authorList>
    </citation>
    <scope>IDENTIFICATION</scope>
</reference>
<keyword evidence="7" id="KW-0829">Tyrosine-protein kinase</keyword>
<keyword evidence="4 10" id="KW-0547">Nucleotide-binding</keyword>
<dbReference type="Gene3D" id="2.30.30.40">
    <property type="entry name" value="SH3 Domains"/>
    <property type="match status" value="1"/>
</dbReference>
<feature type="region of interest" description="Disordered" evidence="11">
    <location>
        <begin position="474"/>
        <end position="509"/>
    </location>
</feature>
<sequence length="1022" mass="113842">MRQQCDAFATTTARLVVTMSSTDPSPTLYELLVEAELADYYEHLRAGILGLQVYFPEQLKLLDDRHLRELGMTKTEQRRLRRYVDKHFSNTGYLGKIRQFLMGKQLMPMDRRESAEFDGVMGESELLRTSGSPQPQPQQHLIPRSHIILSEQLGAGEFGVVRQGVWMNQQHRVHVAVKCLAHERLHSNAQDFLKEAAILHSISHPNIVKLHGVVHSGRDLLLVTELAPFRSLLECLKEPGLALHFCPRTLCTFGLQIAKGMAYLESRRMIHRDLAARNVLVFARDLVKISDFGLSRALGVGKDYYQTNFNANLKLPIAWCAPESINFLKFTSASDAWAFGVTLWELFSFGQQPWREFSGHQILAIIDEPNCQRLEIPDACPRNIFAIMLNCWAHEPSHRPSFTQLVGFMSNSLPDQVQARRNSQNTPRPQRDALFFQQGDLITVLDKSTPELWKGFCRGSVGYFRASATAPFLNLNQPRSPSLERAEGNGRQSKPKTRRPQRDSSSDMTPLLRQSLTEDTVHTPPFSQLNAPSSVEVALTAQTTAATVACPSVRHEYHEISDDDLSPFDIGPPLCDDVFRGLEETESGTLGVRVAGSGWQAKEGSTSSASTVMDTRPLIKSRSPGHIVKPISPTDEQALDTAIHMAKEMASRTLQQAQQNSPLATPTRKHNGPRFFIFNTKSSQQDKKHFSEMLDNSKPLQEALPREVNDVYSALVEKGEIGCSLEESPPMDWVSGSGFSTLTPSGFTEDIPPPLPPKPKVAVANPATLRHHRRIHPLILPGYELQDANNNDTLSRSSESKHLESRSMSQTLPRLRPTPEFLGPTNLANMPSRSSESLPRTLKCFRSSESLPCKPEAHSLGHESLMRTLQATCCALPTGRSSVPDVEISTDAVDFAVEYSELGAKPKKKLDRHVSCEDLLDFSAPRAAAKRTQGRERGADSDEVHIMQKVLANENLPAEDCLDALNVAGWNVHKAIKLARLRWLLSRGETPVAKIPFAETKAVLETTGWNLEQAVQVIMGPV</sequence>
<proteinExistence type="predicted"/>
<dbReference type="SMART" id="SM00219">
    <property type="entry name" value="TyrKc"/>
    <property type="match status" value="1"/>
</dbReference>
<evidence type="ECO:0000256" key="9">
    <source>
        <dbReference type="PROSITE-ProRule" id="PRU00192"/>
    </source>
</evidence>
<dbReference type="PROSITE" id="PS00107">
    <property type="entry name" value="PROTEIN_KINASE_ATP"/>
    <property type="match status" value="1"/>
</dbReference>
<dbReference type="EC" id="2.7.10.2" evidence="1"/>
<dbReference type="InterPro" id="IPR017441">
    <property type="entry name" value="Protein_kinase_ATP_BS"/>
</dbReference>
<feature type="compositionally biased region" description="Polar residues" evidence="11">
    <location>
        <begin position="787"/>
        <end position="797"/>
    </location>
</feature>
<feature type="region of interest" description="Disordered" evidence="11">
    <location>
        <begin position="785"/>
        <end position="836"/>
    </location>
</feature>
<accession>A0A7M7KHL9</accession>
<evidence type="ECO:0000256" key="8">
    <source>
        <dbReference type="ARBA" id="ARBA00047899"/>
    </source>
</evidence>
<dbReference type="GeneID" id="111252808"/>
<feature type="domain" description="Protein kinase" evidence="13">
    <location>
        <begin position="147"/>
        <end position="413"/>
    </location>
</feature>
<dbReference type="PRINTS" id="PR00109">
    <property type="entry name" value="TYRKINASE"/>
</dbReference>
<dbReference type="FunFam" id="1.10.510.10:FF:000521">
    <property type="entry name" value="Tyrosine-protein kinase pr2"/>
    <property type="match status" value="1"/>
</dbReference>
<dbReference type="RefSeq" id="XP_022667026.1">
    <property type="nucleotide sequence ID" value="XM_022811291.1"/>
</dbReference>
<evidence type="ECO:0000256" key="1">
    <source>
        <dbReference type="ARBA" id="ARBA00011903"/>
    </source>
</evidence>
<evidence type="ECO:0000256" key="6">
    <source>
        <dbReference type="ARBA" id="ARBA00022840"/>
    </source>
</evidence>
<dbReference type="SUPFAM" id="SSF50044">
    <property type="entry name" value="SH3-domain"/>
    <property type="match status" value="1"/>
</dbReference>
<evidence type="ECO:0000256" key="5">
    <source>
        <dbReference type="ARBA" id="ARBA00022777"/>
    </source>
</evidence>
<feature type="binding site" evidence="10">
    <location>
        <position position="178"/>
    </location>
    <ligand>
        <name>ATP</name>
        <dbReference type="ChEBI" id="CHEBI:30616"/>
    </ligand>
</feature>
<evidence type="ECO:0000256" key="3">
    <source>
        <dbReference type="ARBA" id="ARBA00022679"/>
    </source>
</evidence>
<evidence type="ECO:0000256" key="10">
    <source>
        <dbReference type="PROSITE-ProRule" id="PRU10141"/>
    </source>
</evidence>
<dbReference type="Pfam" id="PF22931">
    <property type="entry name" value="SAM_TNK"/>
    <property type="match status" value="1"/>
</dbReference>
<evidence type="ECO:0000259" key="13">
    <source>
        <dbReference type="PROSITE" id="PS50011"/>
    </source>
</evidence>
<evidence type="ECO:0000256" key="11">
    <source>
        <dbReference type="SAM" id="MobiDB-lite"/>
    </source>
</evidence>
<dbReference type="OrthoDB" id="4062651at2759"/>
<keyword evidence="3" id="KW-0808">Transferase</keyword>
<feature type="domain" description="SH3" evidence="12">
    <location>
        <begin position="412"/>
        <end position="474"/>
    </location>
</feature>
<dbReference type="FunCoup" id="A0A7M7KHL9">
    <property type="interactions" value="1"/>
</dbReference>
<dbReference type="InterPro" id="IPR001452">
    <property type="entry name" value="SH3_domain"/>
</dbReference>